<evidence type="ECO:0000313" key="3">
    <source>
        <dbReference type="EMBL" id="QNA45184.1"/>
    </source>
</evidence>
<reference evidence="4" key="1">
    <citation type="submission" date="2020-08" db="EMBL/GenBank/DDBJ databases">
        <title>Lacibacter sp. S13-6-6 genome sequencing.</title>
        <authorList>
            <person name="Jin L."/>
        </authorList>
    </citation>
    <scope>NUCLEOTIDE SEQUENCE [LARGE SCALE GENOMIC DNA]</scope>
    <source>
        <strain evidence="4">S13-6-6</strain>
    </source>
</reference>
<name>A0A7G5XI81_9BACT</name>
<feature type="chain" id="PRO_5028974375" evidence="1">
    <location>
        <begin position="20"/>
        <end position="836"/>
    </location>
</feature>
<keyword evidence="1" id="KW-0732">Signal</keyword>
<keyword evidence="4" id="KW-1185">Reference proteome</keyword>
<feature type="domain" description="DUF5916" evidence="2">
    <location>
        <begin position="245"/>
        <end position="832"/>
    </location>
</feature>
<dbReference type="KEGG" id="lacs:H4075_03000"/>
<dbReference type="EMBL" id="CP060007">
    <property type="protein sequence ID" value="QNA45184.1"/>
    <property type="molecule type" value="Genomic_DNA"/>
</dbReference>
<dbReference type="AlphaFoldDB" id="A0A7G5XI81"/>
<protein>
    <submittedName>
        <fullName evidence="3">Carbohydrate binding family 9 domain-containing protein</fullName>
    </submittedName>
</protein>
<dbReference type="RefSeq" id="WP_182804019.1">
    <property type="nucleotide sequence ID" value="NZ_CP060007.1"/>
</dbReference>
<dbReference type="Gene3D" id="2.60.40.1190">
    <property type="match status" value="1"/>
</dbReference>
<proteinExistence type="predicted"/>
<evidence type="ECO:0000259" key="2">
    <source>
        <dbReference type="Pfam" id="PF19313"/>
    </source>
</evidence>
<dbReference type="InterPro" id="IPR045670">
    <property type="entry name" value="DUF5916"/>
</dbReference>
<sequence>MLKSILIAFAIVMCTFVYAQTSKPITPRFTEKAPPRLLPAMRTTQPIKIDGVLDDAAWKDAPIASDYIEFRPAVGAKEAEETKTISYLLYSDEGIYFAGFCYERNRDSIARELKGRDGFGMNDYIGIIFDTYKDNLNGFEYFVTPLNEQWDAKMAPNNDGNSEDFSWNAVWKSAVVMHDNGWSFEMFIPYGAIRFGKKDVQDWGVNMTRRRQKTGQQFTWNPIDPNVNGFLTQEGFWTGITNIKPPVRLQFSPYFSVYANHFPINQPGVKNLTSQVNGGLDVKYGLNQAFTLDATLIPDFGQVQSDNQVLNLSPFEVRFNENRNFFTEGTELFSKGNLFYSRRIGGSPLHYYDAANQLRANEKLLKNPSESKLINASKISGRTQSGLGIGILNAITKTQYATIEDINTKDHRKIVTDPLTNYNIIVLNQSLKNNSSVSLINTNVTRSGADYDANVTAALVDLNDKKNMWNAGGKFAVSQLMGYGKNGENENGYNHNIYFGKTSGRFNFNVWQELTDTKYSHRDLGYFTNNNFLDHGFWAGYKWIEPKNWYNRIFLNLNGRVSKLFTPFAGIKETYQTGNLNFNAEMQTKKLWWVGTFLGYTSKQNDFYEPRKTGFFFTRNQSFALGGWVNSNQAKKYSFSSEIFARRHINFYDQFGVDAFVNQTFRFNSKFSISHNIGYLPRFNNMGYAAKPNNGDVVFARRKVNTIENIVNVKYSFTNMMWITYRMRHYLSTVDNKEYFTLQQNGKLLPNTTFVDNVNQNLNLFNIDMVYTWQFAPGSFLNIVWKNSIQYFNRTVEADYLKNFTNTIDADANNNLSLKVIYFLDYLDMKKWGKNK</sequence>
<dbReference type="Pfam" id="PF19313">
    <property type="entry name" value="DUF5916"/>
    <property type="match status" value="1"/>
</dbReference>
<organism evidence="3 4">
    <name type="scientific">Lacibacter sediminis</name>
    <dbReference type="NCBI Taxonomy" id="2760713"/>
    <lineage>
        <taxon>Bacteria</taxon>
        <taxon>Pseudomonadati</taxon>
        <taxon>Bacteroidota</taxon>
        <taxon>Chitinophagia</taxon>
        <taxon>Chitinophagales</taxon>
        <taxon>Chitinophagaceae</taxon>
        <taxon>Lacibacter</taxon>
    </lineage>
</organism>
<evidence type="ECO:0000313" key="4">
    <source>
        <dbReference type="Proteomes" id="UP000515344"/>
    </source>
</evidence>
<dbReference type="SUPFAM" id="SSF49344">
    <property type="entry name" value="CBD9-like"/>
    <property type="match status" value="1"/>
</dbReference>
<evidence type="ECO:0000256" key="1">
    <source>
        <dbReference type="SAM" id="SignalP"/>
    </source>
</evidence>
<dbReference type="Proteomes" id="UP000515344">
    <property type="component" value="Chromosome"/>
</dbReference>
<gene>
    <name evidence="3" type="ORF">H4075_03000</name>
</gene>
<feature type="signal peptide" evidence="1">
    <location>
        <begin position="1"/>
        <end position="19"/>
    </location>
</feature>
<dbReference type="CDD" id="cd09618">
    <property type="entry name" value="CBM9_like_2"/>
    <property type="match status" value="1"/>
</dbReference>
<accession>A0A7G5XI81</accession>